<dbReference type="Gene3D" id="1.10.10.1320">
    <property type="entry name" value="Anti-sigma factor, zinc-finger domain"/>
    <property type="match status" value="1"/>
</dbReference>
<protein>
    <submittedName>
        <fullName evidence="2">Anti-sigma factor</fullName>
    </submittedName>
</protein>
<accession>A0A3N5XXA9</accession>
<evidence type="ECO:0000313" key="2">
    <source>
        <dbReference type="EMBL" id="RPJ65567.1"/>
    </source>
</evidence>
<dbReference type="EMBL" id="RPOK01000004">
    <property type="protein sequence ID" value="RPJ65567.1"/>
    <property type="molecule type" value="Genomic_DNA"/>
</dbReference>
<dbReference type="InterPro" id="IPR025979">
    <property type="entry name" value="ChrR-like_cupin_dom"/>
</dbReference>
<keyword evidence="3" id="KW-1185">Reference proteome</keyword>
<dbReference type="SUPFAM" id="SSF51182">
    <property type="entry name" value="RmlC-like cupins"/>
    <property type="match status" value="1"/>
</dbReference>
<organism evidence="2 3">
    <name type="scientific">Alteromonas sediminis</name>
    <dbReference type="NCBI Taxonomy" id="2259342"/>
    <lineage>
        <taxon>Bacteria</taxon>
        <taxon>Pseudomonadati</taxon>
        <taxon>Pseudomonadota</taxon>
        <taxon>Gammaproteobacteria</taxon>
        <taxon>Alteromonadales</taxon>
        <taxon>Alteromonadaceae</taxon>
        <taxon>Alteromonas/Salinimonas group</taxon>
        <taxon>Alteromonas</taxon>
    </lineage>
</organism>
<reference evidence="2 3" key="1">
    <citation type="submission" date="2018-11" db="EMBL/GenBank/DDBJ databases">
        <authorList>
            <person name="Ye M.-Q."/>
            <person name="Du Z.-J."/>
        </authorList>
    </citation>
    <scope>NUCLEOTIDE SEQUENCE [LARGE SCALE GENOMIC DNA]</scope>
    <source>
        <strain evidence="2 3">U0105</strain>
    </source>
</reference>
<dbReference type="NCBIfam" id="TIGR02451">
    <property type="entry name" value="anti_sig_ChrR"/>
    <property type="match status" value="1"/>
</dbReference>
<evidence type="ECO:0000313" key="3">
    <source>
        <dbReference type="Proteomes" id="UP000275281"/>
    </source>
</evidence>
<evidence type="ECO:0000259" key="1">
    <source>
        <dbReference type="Pfam" id="PF12973"/>
    </source>
</evidence>
<dbReference type="Proteomes" id="UP000275281">
    <property type="component" value="Unassembled WGS sequence"/>
</dbReference>
<proteinExistence type="predicted"/>
<comment type="caution">
    <text evidence="2">The sequence shown here is derived from an EMBL/GenBank/DDBJ whole genome shotgun (WGS) entry which is preliminary data.</text>
</comment>
<dbReference type="InterPro" id="IPR041916">
    <property type="entry name" value="Anti_sigma_zinc_sf"/>
</dbReference>
<sequence>MINRHPTDERLLAFARGALAGGEALLIAAHCDMCPHCAAKVQQFTETEAESAFAESDNIMESPAFSSMLASITQQPVAERILAKEQDEFIELDGRKFKLPRSLKRYSHSTGNWSKLVGKLWQAPVDIGGEGRANFIYMEKGGSVPEHTHKGNELTLVINGAFSDGINDYDSGDFIAMNDSHTHAPFSEDKDGCLVFTIVEEPLHFTSGIARLLNPFSHLFF</sequence>
<dbReference type="AlphaFoldDB" id="A0A3N5XXA9"/>
<dbReference type="RefSeq" id="WP_124028199.1">
    <property type="nucleotide sequence ID" value="NZ_JBHRSN010000007.1"/>
</dbReference>
<dbReference type="Pfam" id="PF12973">
    <property type="entry name" value="Cupin_7"/>
    <property type="match status" value="1"/>
</dbReference>
<dbReference type="InterPro" id="IPR011051">
    <property type="entry name" value="RmlC_Cupin_sf"/>
</dbReference>
<dbReference type="CDD" id="cd20301">
    <property type="entry name" value="cupin_ChrR"/>
    <property type="match status" value="1"/>
</dbReference>
<dbReference type="InterPro" id="IPR012807">
    <property type="entry name" value="Anti-sigma_ChrR"/>
</dbReference>
<gene>
    <name evidence="2" type="ORF">DRW07_12110</name>
</gene>
<dbReference type="Gene3D" id="2.60.120.10">
    <property type="entry name" value="Jelly Rolls"/>
    <property type="match status" value="1"/>
</dbReference>
<feature type="domain" description="ChrR-like cupin" evidence="1">
    <location>
        <begin position="133"/>
        <end position="197"/>
    </location>
</feature>
<dbReference type="InterPro" id="IPR014710">
    <property type="entry name" value="RmlC-like_jellyroll"/>
</dbReference>
<dbReference type="OrthoDB" id="2988517at2"/>
<name>A0A3N5XXA9_9ALTE</name>